<sequence length="110" mass="11812">MNCPTCGKENESSAQFCGICGSQLSDQQTTSIEYGVDSSKPMVGFGEAISLGFKNYINFSSRATRAEYWWWCLFLVVTGVGLSIIDSITGIGTLQNIFNLATLIPGLALG</sequence>
<dbReference type="GO" id="GO:0016020">
    <property type="term" value="C:membrane"/>
    <property type="evidence" value="ECO:0007669"/>
    <property type="project" value="InterPro"/>
</dbReference>
<reference evidence="3" key="1">
    <citation type="submission" date="2018-05" db="EMBL/GenBank/DDBJ databases">
        <authorList>
            <person name="Lanie J.A."/>
            <person name="Ng W.-L."/>
            <person name="Kazmierczak K.M."/>
            <person name="Andrzejewski T.M."/>
            <person name="Davidsen T.M."/>
            <person name="Wayne K.J."/>
            <person name="Tettelin H."/>
            <person name="Glass J.I."/>
            <person name="Rusch D."/>
            <person name="Podicherti R."/>
            <person name="Tsui H.-C.T."/>
            <person name="Winkler M.E."/>
        </authorList>
    </citation>
    <scope>NUCLEOTIDE SEQUENCE</scope>
</reference>
<feature type="non-terminal residue" evidence="3">
    <location>
        <position position="110"/>
    </location>
</feature>
<keyword evidence="1" id="KW-0472">Membrane</keyword>
<evidence type="ECO:0000259" key="2">
    <source>
        <dbReference type="Pfam" id="PF24463"/>
    </source>
</evidence>
<proteinExistence type="predicted"/>
<dbReference type="InterPro" id="IPR055999">
    <property type="entry name" value="DUF7577"/>
</dbReference>
<accession>A0A381V7H3</accession>
<dbReference type="AlphaFoldDB" id="A0A381V7H3"/>
<dbReference type="Pfam" id="PF05656">
    <property type="entry name" value="DUF805"/>
    <property type="match status" value="1"/>
</dbReference>
<dbReference type="InterPro" id="IPR008523">
    <property type="entry name" value="DUF805"/>
</dbReference>
<dbReference type="EMBL" id="UINC01008061">
    <property type="protein sequence ID" value="SVA36326.1"/>
    <property type="molecule type" value="Genomic_DNA"/>
</dbReference>
<name>A0A381V7H3_9ZZZZ</name>
<protein>
    <recommendedName>
        <fullName evidence="2">DUF7577 domain-containing protein</fullName>
    </recommendedName>
</protein>
<organism evidence="3">
    <name type="scientific">marine metagenome</name>
    <dbReference type="NCBI Taxonomy" id="408172"/>
    <lineage>
        <taxon>unclassified sequences</taxon>
        <taxon>metagenomes</taxon>
        <taxon>ecological metagenomes</taxon>
    </lineage>
</organism>
<keyword evidence="1" id="KW-0812">Transmembrane</keyword>
<feature type="transmembrane region" description="Helical" evidence="1">
    <location>
        <begin position="68"/>
        <end position="85"/>
    </location>
</feature>
<keyword evidence="1" id="KW-1133">Transmembrane helix</keyword>
<dbReference type="Pfam" id="PF24463">
    <property type="entry name" value="DUF7577"/>
    <property type="match status" value="1"/>
</dbReference>
<evidence type="ECO:0000256" key="1">
    <source>
        <dbReference type="SAM" id="Phobius"/>
    </source>
</evidence>
<evidence type="ECO:0000313" key="3">
    <source>
        <dbReference type="EMBL" id="SVA36326.1"/>
    </source>
</evidence>
<gene>
    <name evidence="3" type="ORF">METZ01_LOCUS89180</name>
</gene>
<feature type="domain" description="DUF7577" evidence="2">
    <location>
        <begin position="2"/>
        <end position="24"/>
    </location>
</feature>